<dbReference type="EMBL" id="CP017812">
    <property type="protein sequence ID" value="AOZ72907.1"/>
    <property type="molecule type" value="Genomic_DNA"/>
</dbReference>
<evidence type="ECO:0000256" key="2">
    <source>
        <dbReference type="ARBA" id="ARBA00007957"/>
    </source>
</evidence>
<dbReference type="GO" id="GO:0000976">
    <property type="term" value="F:transcription cis-regulatory region binding"/>
    <property type="evidence" value="ECO:0007669"/>
    <property type="project" value="TreeGrafter"/>
</dbReference>
<evidence type="ECO:0000256" key="8">
    <source>
        <dbReference type="ARBA" id="ARBA00023015"/>
    </source>
</evidence>
<protein>
    <submittedName>
        <fullName evidence="13">Transcriptional repressor</fullName>
    </submittedName>
</protein>
<keyword evidence="4" id="KW-0963">Cytoplasm</keyword>
<comment type="subunit">
    <text evidence="3">Homodimer.</text>
</comment>
<dbReference type="PANTHER" id="PTHR33202">
    <property type="entry name" value="ZINC UPTAKE REGULATION PROTEIN"/>
    <property type="match status" value="1"/>
</dbReference>
<dbReference type="Gene3D" id="3.30.1490.190">
    <property type="match status" value="1"/>
</dbReference>
<comment type="cofactor">
    <cofactor evidence="12">
        <name>Mn(2+)</name>
        <dbReference type="ChEBI" id="CHEBI:29035"/>
    </cofactor>
    <cofactor evidence="12">
        <name>Fe(2+)</name>
        <dbReference type="ChEBI" id="CHEBI:29033"/>
    </cofactor>
    <text evidence="12">Binds 1 Mn(2+) or Fe(2+) ion per subunit.</text>
</comment>
<sequence length="131" mass="14925">MQRMTRQRAAIEKAIAETDQFRSAQQLHDDLKEAGENIGLATVYRTLQAMAADDEIDMVRSEDGETRYRRCLAFVHHHHLICRNCDRTIEVEAGPVEAWIKEVAEEHGFSDLTHLADITGICEDCKNAKEN</sequence>
<dbReference type="Pfam" id="PF01475">
    <property type="entry name" value="FUR"/>
    <property type="match status" value="1"/>
</dbReference>
<evidence type="ECO:0000256" key="9">
    <source>
        <dbReference type="ARBA" id="ARBA00023125"/>
    </source>
</evidence>
<dbReference type="AlphaFoldDB" id="A0A1D9MKR6"/>
<evidence type="ECO:0000256" key="11">
    <source>
        <dbReference type="PIRSR" id="PIRSR602481-1"/>
    </source>
</evidence>
<evidence type="ECO:0000256" key="3">
    <source>
        <dbReference type="ARBA" id="ARBA00011738"/>
    </source>
</evidence>
<feature type="binding site" evidence="11">
    <location>
        <position position="125"/>
    </location>
    <ligand>
        <name>Zn(2+)</name>
        <dbReference type="ChEBI" id="CHEBI:29105"/>
    </ligand>
</feature>
<evidence type="ECO:0000313" key="14">
    <source>
        <dbReference type="Proteomes" id="UP000176288"/>
    </source>
</evidence>
<dbReference type="FunFam" id="1.10.10.10:FF:000459">
    <property type="entry name" value="Ferric uptake regulation protein"/>
    <property type="match status" value="1"/>
</dbReference>
<dbReference type="InterPro" id="IPR036388">
    <property type="entry name" value="WH-like_DNA-bd_sf"/>
</dbReference>
<accession>A0A1D9MKR6</accession>
<evidence type="ECO:0000256" key="6">
    <source>
        <dbReference type="ARBA" id="ARBA00022723"/>
    </source>
</evidence>
<dbReference type="Proteomes" id="UP000176288">
    <property type="component" value="Chromosome"/>
</dbReference>
<dbReference type="OrthoDB" id="8659436at2"/>
<evidence type="ECO:0000256" key="10">
    <source>
        <dbReference type="ARBA" id="ARBA00023163"/>
    </source>
</evidence>
<evidence type="ECO:0000256" key="12">
    <source>
        <dbReference type="PIRSR" id="PIRSR602481-2"/>
    </source>
</evidence>
<dbReference type="Gene3D" id="1.10.10.10">
    <property type="entry name" value="Winged helix-like DNA-binding domain superfamily/Winged helix DNA-binding domain"/>
    <property type="match status" value="1"/>
</dbReference>
<feature type="binding site" evidence="11">
    <location>
        <position position="85"/>
    </location>
    <ligand>
        <name>Zn(2+)</name>
        <dbReference type="ChEBI" id="CHEBI:29105"/>
    </ligand>
</feature>
<reference evidence="13 14" key="1">
    <citation type="submission" date="2016-10" db="EMBL/GenBank/DDBJ databases">
        <title>Actinomyces aegypiusis sp. nov., isolated from the Aegypius monachus in Qinghai Tibet Plateau China.</title>
        <authorList>
            <person name="Wang Y."/>
        </authorList>
    </citation>
    <scope>NUCLEOTIDE SEQUENCE [LARGE SCALE GENOMIC DNA]</scope>
    <source>
        <strain evidence="13 14">VUL4_3</strain>
    </source>
</reference>
<evidence type="ECO:0000256" key="5">
    <source>
        <dbReference type="ARBA" id="ARBA00022491"/>
    </source>
</evidence>
<comment type="subcellular location">
    <subcellularLocation>
        <location evidence="1">Cytoplasm</location>
    </subcellularLocation>
</comment>
<evidence type="ECO:0000313" key="13">
    <source>
        <dbReference type="EMBL" id="AOZ72907.1"/>
    </source>
</evidence>
<evidence type="ECO:0000256" key="4">
    <source>
        <dbReference type="ARBA" id="ARBA00022490"/>
    </source>
</evidence>
<evidence type="ECO:0000256" key="7">
    <source>
        <dbReference type="ARBA" id="ARBA00022833"/>
    </source>
</evidence>
<dbReference type="PANTHER" id="PTHR33202:SF2">
    <property type="entry name" value="FERRIC UPTAKE REGULATION PROTEIN"/>
    <property type="match status" value="1"/>
</dbReference>
<evidence type="ECO:0000256" key="1">
    <source>
        <dbReference type="ARBA" id="ARBA00004496"/>
    </source>
</evidence>
<comment type="cofactor">
    <cofactor evidence="11">
        <name>Zn(2+)</name>
        <dbReference type="ChEBI" id="CHEBI:29105"/>
    </cofactor>
    <text evidence="11">Binds 1 zinc ion per subunit.</text>
</comment>
<keyword evidence="5" id="KW-0678">Repressor</keyword>
<dbReference type="InterPro" id="IPR036390">
    <property type="entry name" value="WH_DNA-bd_sf"/>
</dbReference>
<dbReference type="SUPFAM" id="SSF46785">
    <property type="entry name" value="Winged helix' DNA-binding domain"/>
    <property type="match status" value="1"/>
</dbReference>
<feature type="binding site" evidence="12">
    <location>
        <position position="114"/>
    </location>
    <ligand>
        <name>Fe cation</name>
        <dbReference type="ChEBI" id="CHEBI:24875"/>
    </ligand>
</feature>
<keyword evidence="14" id="KW-1185">Reference proteome</keyword>
<feature type="binding site" evidence="12">
    <location>
        <position position="97"/>
    </location>
    <ligand>
        <name>Fe cation</name>
        <dbReference type="ChEBI" id="CHEBI:24875"/>
    </ligand>
</feature>
<feature type="binding site" evidence="12">
    <location>
        <position position="76"/>
    </location>
    <ligand>
        <name>Fe cation</name>
        <dbReference type="ChEBI" id="CHEBI:24875"/>
    </ligand>
</feature>
<keyword evidence="10" id="KW-0804">Transcription</keyword>
<feature type="binding site" evidence="11">
    <location>
        <position position="122"/>
    </location>
    <ligand>
        <name>Zn(2+)</name>
        <dbReference type="ChEBI" id="CHEBI:29105"/>
    </ligand>
</feature>
<keyword evidence="7 11" id="KW-0862">Zinc</keyword>
<proteinExistence type="inferred from homology"/>
<dbReference type="GO" id="GO:0005829">
    <property type="term" value="C:cytosol"/>
    <property type="evidence" value="ECO:0007669"/>
    <property type="project" value="TreeGrafter"/>
</dbReference>
<dbReference type="InterPro" id="IPR043135">
    <property type="entry name" value="Fur_C"/>
</dbReference>
<organism evidence="13 14">
    <name type="scientific">Boudabousia tangfeifanii</name>
    <dbReference type="NCBI Taxonomy" id="1912795"/>
    <lineage>
        <taxon>Bacteria</taxon>
        <taxon>Bacillati</taxon>
        <taxon>Actinomycetota</taxon>
        <taxon>Actinomycetes</taxon>
        <taxon>Actinomycetales</taxon>
        <taxon>Actinomycetaceae</taxon>
        <taxon>Boudabousia</taxon>
    </lineage>
</organism>
<dbReference type="GO" id="GO:0003700">
    <property type="term" value="F:DNA-binding transcription factor activity"/>
    <property type="evidence" value="ECO:0007669"/>
    <property type="project" value="InterPro"/>
</dbReference>
<dbReference type="GO" id="GO:1900376">
    <property type="term" value="P:regulation of secondary metabolite biosynthetic process"/>
    <property type="evidence" value="ECO:0007669"/>
    <property type="project" value="TreeGrafter"/>
</dbReference>
<keyword evidence="6 11" id="KW-0479">Metal-binding</keyword>
<dbReference type="GO" id="GO:0008270">
    <property type="term" value="F:zinc ion binding"/>
    <property type="evidence" value="ECO:0007669"/>
    <property type="project" value="TreeGrafter"/>
</dbReference>
<dbReference type="InterPro" id="IPR002481">
    <property type="entry name" value="FUR"/>
</dbReference>
<dbReference type="KEGG" id="avu:BK816_06050"/>
<comment type="similarity">
    <text evidence="2">Belongs to the Fur family.</text>
</comment>
<name>A0A1D9MKR6_9ACTO</name>
<keyword evidence="12" id="KW-0408">Iron</keyword>
<keyword evidence="9" id="KW-0238">DNA-binding</keyword>
<dbReference type="RefSeq" id="WP_071164372.1">
    <property type="nucleotide sequence ID" value="NZ_CP017812.1"/>
</dbReference>
<gene>
    <name evidence="13" type="ORF">BK816_06050</name>
</gene>
<feature type="binding site" evidence="11">
    <location>
        <position position="82"/>
    </location>
    <ligand>
        <name>Zn(2+)</name>
        <dbReference type="ChEBI" id="CHEBI:29105"/>
    </ligand>
</feature>
<keyword evidence="8" id="KW-0805">Transcription regulation</keyword>
<dbReference type="CDD" id="cd07153">
    <property type="entry name" value="Fur_like"/>
    <property type="match status" value="1"/>
</dbReference>
<dbReference type="GO" id="GO:0045892">
    <property type="term" value="P:negative regulation of DNA-templated transcription"/>
    <property type="evidence" value="ECO:0007669"/>
    <property type="project" value="TreeGrafter"/>
</dbReference>
<dbReference type="STRING" id="1912795.BK816_06050"/>